<feature type="domain" description="Glycoside hydrolase family 65 N-terminal" evidence="6">
    <location>
        <begin position="8"/>
        <end position="241"/>
    </location>
</feature>
<dbReference type="PANTHER" id="PTHR11051:SF8">
    <property type="entry name" value="PROTEIN-GLUCOSYLGALACTOSYLHYDROXYLYSINE GLUCOSIDASE"/>
    <property type="match status" value="1"/>
</dbReference>
<dbReference type="Gene3D" id="2.70.98.40">
    <property type="entry name" value="Glycoside hydrolase, family 65, N-terminal domain"/>
    <property type="match status" value="1"/>
</dbReference>
<dbReference type="RefSeq" id="WP_248267958.1">
    <property type="nucleotide sequence ID" value="NZ_CP096034.1"/>
</dbReference>
<dbReference type="Gene3D" id="1.50.10.10">
    <property type="match status" value="1"/>
</dbReference>
<dbReference type="PANTHER" id="PTHR11051">
    <property type="entry name" value="GLYCOSYL HYDROLASE-RELATED"/>
    <property type="match status" value="1"/>
</dbReference>
<dbReference type="PIRSF" id="PIRSF036289">
    <property type="entry name" value="Glycosyl_hydrolase_malt_phosph"/>
    <property type="match status" value="1"/>
</dbReference>
<evidence type="ECO:0000256" key="3">
    <source>
        <dbReference type="ARBA" id="ARBA00022679"/>
    </source>
</evidence>
<dbReference type="GO" id="GO:0016787">
    <property type="term" value="F:hydrolase activity"/>
    <property type="evidence" value="ECO:0007669"/>
    <property type="project" value="UniProtKB-KW"/>
</dbReference>
<feature type="domain" description="Glycoside hydrolase family 65 C-terminal" evidence="5">
    <location>
        <begin position="676"/>
        <end position="732"/>
    </location>
</feature>
<dbReference type="InterPro" id="IPR008928">
    <property type="entry name" value="6-hairpin_glycosidase_sf"/>
</dbReference>
<keyword evidence="8" id="KW-1185">Reference proteome</keyword>
<evidence type="ECO:0000259" key="5">
    <source>
        <dbReference type="Pfam" id="PF03633"/>
    </source>
</evidence>
<gene>
    <name evidence="7" type="ORF">MY490_03125</name>
</gene>
<dbReference type="InterPro" id="IPR037018">
    <property type="entry name" value="GH65_N"/>
</dbReference>
<dbReference type="Pfam" id="PF03633">
    <property type="entry name" value="Glyco_hydro_65C"/>
    <property type="match status" value="1"/>
</dbReference>
<name>A0ABY4JPW0_9BACI</name>
<dbReference type="InterPro" id="IPR005195">
    <property type="entry name" value="Glyco_hydro_65_M"/>
</dbReference>
<proteinExistence type="inferred from homology"/>
<dbReference type="SUPFAM" id="SSF74650">
    <property type="entry name" value="Galactose mutarotase-like"/>
    <property type="match status" value="1"/>
</dbReference>
<dbReference type="InterPro" id="IPR012341">
    <property type="entry name" value="6hp_glycosidase-like_sf"/>
</dbReference>
<protein>
    <submittedName>
        <fullName evidence="7">Glycoside hydrolase family 65 protein</fullName>
    </submittedName>
</protein>
<evidence type="ECO:0000256" key="1">
    <source>
        <dbReference type="ARBA" id="ARBA00006768"/>
    </source>
</evidence>
<evidence type="ECO:0000313" key="8">
    <source>
        <dbReference type="Proteomes" id="UP000830639"/>
    </source>
</evidence>
<keyword evidence="2" id="KW-0328">Glycosyltransferase</keyword>
<dbReference type="EMBL" id="CP096034">
    <property type="protein sequence ID" value="UPM54878.1"/>
    <property type="molecule type" value="Genomic_DNA"/>
</dbReference>
<dbReference type="InterPro" id="IPR011013">
    <property type="entry name" value="Gal_mutarotase_sf_dom"/>
</dbReference>
<evidence type="ECO:0000259" key="6">
    <source>
        <dbReference type="Pfam" id="PF03636"/>
    </source>
</evidence>
<dbReference type="InterPro" id="IPR005196">
    <property type="entry name" value="Glyco_hydro_65_N"/>
</dbReference>
<accession>A0ABY4JPW0</accession>
<dbReference type="Pfam" id="PF03632">
    <property type="entry name" value="Glyco_hydro_65m"/>
    <property type="match status" value="1"/>
</dbReference>
<dbReference type="Gene3D" id="2.60.420.10">
    <property type="entry name" value="Maltose phosphorylase, domain 3"/>
    <property type="match status" value="1"/>
</dbReference>
<dbReference type="Pfam" id="PF03636">
    <property type="entry name" value="Glyco_hydro_65N"/>
    <property type="match status" value="1"/>
</dbReference>
<dbReference type="SUPFAM" id="SSF48208">
    <property type="entry name" value="Six-hairpin glycosidases"/>
    <property type="match status" value="1"/>
</dbReference>
<dbReference type="InterPro" id="IPR017045">
    <property type="entry name" value="Malt_Pase/Glycosyl_Hdrlase"/>
</dbReference>
<comment type="similarity">
    <text evidence="1">Belongs to the glycosyl hydrolase 65 family.</text>
</comment>
<evidence type="ECO:0000313" key="7">
    <source>
        <dbReference type="EMBL" id="UPM54878.1"/>
    </source>
</evidence>
<sequence length="740" mass="84264">MNEVNMITEKQFDEQLINKYASLMALGNGYLGLRSCHEEDYKGQTRGMYIAGIYNQLSPSQTTKIVNLPDLIGMEIEINGDIFSNATGQFTFYDRKLNMLTGELIREVIWKNKDGNRFHFLFQRFVSKDDLHLLASKITVTALDCNAIIKIKTGINAECVSQQKNELTEELVRIMDKRIMHGVYQTTETKHKIAIATCCLTPDESEVSYFTLNNQLLASITQDLVVDRTVEFSKISSVYTSNDMLREEPSAASVNTLQKFLSEGYDNLRNSTAIKWQDFWKQKRVVIASKDQADQLALDFSLYHIEAMTPGHDDRLSIGARGLTGEGNNGLIFWDTEMFIAPFHLFTEPDIAKRLLRYRYHHIKEAKVNAFQSGYEGTLFPWASAFSGKEETQKGSANNTKPEIVHSSNLAKSSEHIVADIAFSVVQYYENTLDESFMANDGLELLKETARFWVSRTTDTNGDLMIKNVIGPDEYTDQVDNNAYTNYMAFYNVQNALNYMGKYNDPDAELQQKCTDFLKRLYLPSQNDENVIPQDDTFLSKPEIDLTEYRQSIAGREILLDYSLQELYELQVLKQADVVMLLYLFPDLFSTEIAKKNLEYYEERTVHDSPISKAIHAIVAARCDYQEESYQLFQEGCLIDLGPNPKSSDDGIHAAPMGANWLVAIFGFANISMDINRLKIDPKLPSNWDKMTFPFLWQGARLEITIAKKSITVTKEYGPPVALEINGETFNLTDKIKVSL</sequence>
<organism evidence="7 8">
    <name type="scientific">Gottfriedia acidiceleris</name>
    <dbReference type="NCBI Taxonomy" id="371036"/>
    <lineage>
        <taxon>Bacteria</taxon>
        <taxon>Bacillati</taxon>
        <taxon>Bacillota</taxon>
        <taxon>Bacilli</taxon>
        <taxon>Bacillales</taxon>
        <taxon>Bacillaceae</taxon>
        <taxon>Gottfriedia</taxon>
    </lineage>
</organism>
<dbReference type="Proteomes" id="UP000830639">
    <property type="component" value="Chromosome"/>
</dbReference>
<feature type="domain" description="Glycoside hydrolase family 65 central catalytic" evidence="4">
    <location>
        <begin position="300"/>
        <end position="661"/>
    </location>
</feature>
<keyword evidence="7" id="KW-0378">Hydrolase</keyword>
<reference evidence="7 8" key="1">
    <citation type="submission" date="2022-04" db="EMBL/GenBank/DDBJ databases">
        <title>Mechanism of arsenic methylation and mitigation arsenic toxicity by Bacillus sp. LH14 from an Arsenic-Contaminated Paddy Soil.</title>
        <authorList>
            <person name="Wang D."/>
        </authorList>
    </citation>
    <scope>NUCLEOTIDE SEQUENCE [LARGE SCALE GENOMIC DNA]</scope>
    <source>
        <strain evidence="7 8">LH14</strain>
    </source>
</reference>
<keyword evidence="3" id="KW-0808">Transferase</keyword>
<evidence type="ECO:0000259" key="4">
    <source>
        <dbReference type="Pfam" id="PF03632"/>
    </source>
</evidence>
<evidence type="ECO:0000256" key="2">
    <source>
        <dbReference type="ARBA" id="ARBA00022676"/>
    </source>
</evidence>
<dbReference type="InterPro" id="IPR005194">
    <property type="entry name" value="Glyco_hydro_65_C"/>
</dbReference>